<accession>H6N6V2</accession>
<organism evidence="2 3">
    <name type="scientific">Mycoplasma haemocanis (strain Illinois)</name>
    <dbReference type="NCBI Taxonomy" id="1111676"/>
    <lineage>
        <taxon>Bacteria</taxon>
        <taxon>Bacillati</taxon>
        <taxon>Mycoplasmatota</taxon>
        <taxon>Mollicutes</taxon>
        <taxon>Mycoplasmataceae</taxon>
        <taxon>Mycoplasma</taxon>
    </lineage>
</organism>
<protein>
    <submittedName>
        <fullName evidence="2">Uncharacterized protein</fullName>
    </submittedName>
</protein>
<evidence type="ECO:0000256" key="1">
    <source>
        <dbReference type="SAM" id="MobiDB-lite"/>
    </source>
</evidence>
<name>H6N6V2_MYCHN</name>
<sequence>MTDRFLFSILSTTGIISGATSLSFGTSYAAGKYMSKPKPTKYFVKKISRITSIEDIKEYEDMQGCTFLFKSTSVSAGSANSSSTSSNTEGDYKSLENFQNNKTTPINDEKIIEKAEENRSKCTSGAAVLTKIKSQ</sequence>
<dbReference type="EMBL" id="CP003199">
    <property type="protein sequence ID" value="AEW45374.1"/>
    <property type="molecule type" value="Genomic_DNA"/>
</dbReference>
<dbReference type="HOGENOM" id="CLU_1804048_0_0_14"/>
<dbReference type="Proteomes" id="UP000009135">
    <property type="component" value="Chromosome"/>
</dbReference>
<feature type="region of interest" description="Disordered" evidence="1">
    <location>
        <begin position="74"/>
        <end position="107"/>
    </location>
</feature>
<dbReference type="STRING" id="1111676.MHC_02550"/>
<feature type="compositionally biased region" description="Polar residues" evidence="1">
    <location>
        <begin position="96"/>
        <end position="106"/>
    </location>
</feature>
<evidence type="ECO:0000313" key="3">
    <source>
        <dbReference type="Proteomes" id="UP000009135"/>
    </source>
</evidence>
<gene>
    <name evidence="2" type="ordered locus">MHC_02550</name>
</gene>
<keyword evidence="3" id="KW-1185">Reference proteome</keyword>
<evidence type="ECO:0000313" key="2">
    <source>
        <dbReference type="EMBL" id="AEW45374.1"/>
    </source>
</evidence>
<reference evidence="2 3" key="1">
    <citation type="journal article" date="2012" name="J. Bacteriol.">
        <title>Complete genome sequence of Mycoplasma haemocanis strain Illinois.</title>
        <authorList>
            <person name="do Nascimento N.C."/>
            <person name="Guimaraes A.M."/>
            <person name="Santos A.P."/>
            <person name="Sanmiguel P.J."/>
            <person name="Messick J.B."/>
        </authorList>
    </citation>
    <scope>NUCLEOTIDE SEQUENCE [LARGE SCALE GENOMIC DNA]</scope>
    <source>
        <strain evidence="2 3">Illinois</strain>
    </source>
</reference>
<dbReference type="KEGG" id="mhe:MHC_02550"/>
<dbReference type="AlphaFoldDB" id="H6N6V2"/>
<proteinExistence type="predicted"/>
<feature type="compositionally biased region" description="Low complexity" evidence="1">
    <location>
        <begin position="74"/>
        <end position="88"/>
    </location>
</feature>